<dbReference type="RefSeq" id="WP_367993801.1">
    <property type="nucleotide sequence ID" value="NZ_JBFPJR010000014.1"/>
</dbReference>
<sequence length="171" mass="17768">MLSNAASGLRTLVVLACVAVVLVIAAAWGWHAMTRPFPGKADAATCVDTTVHRGEQIFPAQVVVTVLNASRREGLAGRTISALTDQGFSAAGSGNAPGKSGVKRVQIWTTDPSNPAVRLVASWLHRPTIVKKATTHPGVVVVVGQGFSEVSGGRKQVKVAHDTTICSPPVD</sequence>
<keyword evidence="1" id="KW-0472">Membrane</keyword>
<evidence type="ECO:0000313" key="3">
    <source>
        <dbReference type="EMBL" id="MEX0427944.1"/>
    </source>
</evidence>
<evidence type="ECO:0000256" key="1">
    <source>
        <dbReference type="SAM" id="Phobius"/>
    </source>
</evidence>
<dbReference type="Gene3D" id="3.30.70.2390">
    <property type="match status" value="1"/>
</dbReference>
<accession>A0ABV3SYB6</accession>
<keyword evidence="4" id="KW-1185">Reference proteome</keyword>
<dbReference type="InterPro" id="IPR027381">
    <property type="entry name" value="LytR/CpsA/Psr_C"/>
</dbReference>
<evidence type="ECO:0000313" key="4">
    <source>
        <dbReference type="Proteomes" id="UP001556631"/>
    </source>
</evidence>
<reference evidence="3 4" key="1">
    <citation type="submission" date="2024-07" db="EMBL/GenBank/DDBJ databases">
        <authorList>
            <person name="Lee S."/>
            <person name="Kang M."/>
        </authorList>
    </citation>
    <scope>NUCLEOTIDE SEQUENCE [LARGE SCALE GENOMIC DNA]</scope>
    <source>
        <strain evidence="3 4">DS6</strain>
    </source>
</reference>
<feature type="domain" description="LytR/CpsA/Psr regulator C-terminal" evidence="2">
    <location>
        <begin position="61"/>
        <end position="147"/>
    </location>
</feature>
<name>A0ABV3SYB6_9ACTN</name>
<dbReference type="EMBL" id="JBFPJR010000014">
    <property type="protein sequence ID" value="MEX0427944.1"/>
    <property type="molecule type" value="Genomic_DNA"/>
</dbReference>
<keyword evidence="1" id="KW-1133">Transmembrane helix</keyword>
<dbReference type="Pfam" id="PF13399">
    <property type="entry name" value="LytR_C"/>
    <property type="match status" value="1"/>
</dbReference>
<comment type="caution">
    <text evidence="3">The sequence shown here is derived from an EMBL/GenBank/DDBJ whole genome shotgun (WGS) entry which is preliminary data.</text>
</comment>
<protein>
    <submittedName>
        <fullName evidence="3">LytR C-terminal domain-containing protein</fullName>
    </submittedName>
</protein>
<evidence type="ECO:0000259" key="2">
    <source>
        <dbReference type="Pfam" id="PF13399"/>
    </source>
</evidence>
<proteinExistence type="predicted"/>
<dbReference type="Proteomes" id="UP001556631">
    <property type="component" value="Unassembled WGS sequence"/>
</dbReference>
<keyword evidence="1" id="KW-0812">Transmembrane</keyword>
<organism evidence="3 4">
    <name type="scientific">Nocardioides eburneus</name>
    <dbReference type="NCBI Taxonomy" id="3231482"/>
    <lineage>
        <taxon>Bacteria</taxon>
        <taxon>Bacillati</taxon>
        <taxon>Actinomycetota</taxon>
        <taxon>Actinomycetes</taxon>
        <taxon>Propionibacteriales</taxon>
        <taxon>Nocardioidaceae</taxon>
        <taxon>Nocardioides</taxon>
    </lineage>
</organism>
<feature type="transmembrane region" description="Helical" evidence="1">
    <location>
        <begin position="12"/>
        <end position="30"/>
    </location>
</feature>
<gene>
    <name evidence="3" type="ORF">AB3X52_09965</name>
</gene>